<dbReference type="InterPro" id="IPR046947">
    <property type="entry name" value="LytR-like"/>
</dbReference>
<gene>
    <name evidence="4" type="ORF">HELGO_WM34469</name>
</gene>
<feature type="domain" description="Response regulatory" evidence="2">
    <location>
        <begin position="3"/>
        <end position="114"/>
    </location>
</feature>
<dbReference type="Gene3D" id="3.40.50.2300">
    <property type="match status" value="1"/>
</dbReference>
<dbReference type="AlphaFoldDB" id="A0A6S6SMH0"/>
<evidence type="ECO:0000256" key="1">
    <source>
        <dbReference type="PROSITE-ProRule" id="PRU00169"/>
    </source>
</evidence>
<evidence type="ECO:0000259" key="3">
    <source>
        <dbReference type="PROSITE" id="PS50930"/>
    </source>
</evidence>
<evidence type="ECO:0000259" key="2">
    <source>
        <dbReference type="PROSITE" id="PS50110"/>
    </source>
</evidence>
<dbReference type="GO" id="GO:0003677">
    <property type="term" value="F:DNA binding"/>
    <property type="evidence" value="ECO:0007669"/>
    <property type="project" value="InterPro"/>
</dbReference>
<dbReference type="InterPro" id="IPR007492">
    <property type="entry name" value="LytTR_DNA-bd_dom"/>
</dbReference>
<dbReference type="Pfam" id="PF00072">
    <property type="entry name" value="Response_reg"/>
    <property type="match status" value="1"/>
</dbReference>
<feature type="domain" description="HTH LytTR-type" evidence="3">
    <location>
        <begin position="136"/>
        <end position="235"/>
    </location>
</feature>
<dbReference type="SMART" id="SM00850">
    <property type="entry name" value="LytTR"/>
    <property type="match status" value="1"/>
</dbReference>
<reference evidence="4" key="1">
    <citation type="submission" date="2020-01" db="EMBL/GenBank/DDBJ databases">
        <authorList>
            <person name="Meier V. D."/>
            <person name="Meier V D."/>
        </authorList>
    </citation>
    <scope>NUCLEOTIDE SEQUENCE</scope>
    <source>
        <strain evidence="4">HLG_WM_MAG_10</strain>
    </source>
</reference>
<dbReference type="PANTHER" id="PTHR37299:SF1">
    <property type="entry name" value="STAGE 0 SPORULATION PROTEIN A HOMOLOG"/>
    <property type="match status" value="1"/>
</dbReference>
<accession>A0A6S6SMH0</accession>
<feature type="modified residue" description="4-aspartylphosphate" evidence="1">
    <location>
        <position position="54"/>
    </location>
</feature>
<dbReference type="GO" id="GO:0000156">
    <property type="term" value="F:phosphorelay response regulator activity"/>
    <property type="evidence" value="ECO:0007669"/>
    <property type="project" value="InterPro"/>
</dbReference>
<sequence length="236" mass="27044">MITCIIIEDQPPAQRILKKYIEEVDTLQLQATFSNAIQALEYLRINAVGLIFLDIHLPKISGLDFLKAVANPPPIILTTAFSDYALESYELSVVDYLLKPFSFQRFIKAIAKIPEKTLAESNPKSALPSPQFAESLFIKSGYEHIKIRVQDILYIKSDGDYTELFLPQKKYLSSESLRYWEANLNSDQFVRIQKSFIINTLKIEKIVGNQVHLSSDRHVPIGRAYKEGFIKKIYKI</sequence>
<dbReference type="EMBL" id="CACVAQ010000119">
    <property type="protein sequence ID" value="CAA6806497.1"/>
    <property type="molecule type" value="Genomic_DNA"/>
</dbReference>
<dbReference type="Gene3D" id="2.40.50.1020">
    <property type="entry name" value="LytTr DNA-binding domain"/>
    <property type="match status" value="1"/>
</dbReference>
<dbReference type="SMART" id="SM00448">
    <property type="entry name" value="REC"/>
    <property type="match status" value="1"/>
</dbReference>
<dbReference type="Pfam" id="PF04397">
    <property type="entry name" value="LytTR"/>
    <property type="match status" value="1"/>
</dbReference>
<evidence type="ECO:0000313" key="4">
    <source>
        <dbReference type="EMBL" id="CAA6806497.1"/>
    </source>
</evidence>
<organism evidence="4">
    <name type="scientific">uncultured Aureispira sp</name>
    <dbReference type="NCBI Taxonomy" id="1331704"/>
    <lineage>
        <taxon>Bacteria</taxon>
        <taxon>Pseudomonadati</taxon>
        <taxon>Bacteroidota</taxon>
        <taxon>Saprospiria</taxon>
        <taxon>Saprospirales</taxon>
        <taxon>Saprospiraceae</taxon>
        <taxon>Aureispira</taxon>
        <taxon>environmental samples</taxon>
    </lineage>
</organism>
<proteinExistence type="predicted"/>
<dbReference type="PROSITE" id="PS50930">
    <property type="entry name" value="HTH_LYTTR"/>
    <property type="match status" value="1"/>
</dbReference>
<name>A0A6S6SMH0_9BACT</name>
<dbReference type="PROSITE" id="PS50110">
    <property type="entry name" value="RESPONSE_REGULATORY"/>
    <property type="match status" value="1"/>
</dbReference>
<dbReference type="InterPro" id="IPR011006">
    <property type="entry name" value="CheY-like_superfamily"/>
</dbReference>
<protein>
    <submittedName>
        <fullName evidence="4">Two-component system response regulator</fullName>
    </submittedName>
</protein>
<dbReference type="PANTHER" id="PTHR37299">
    <property type="entry name" value="TRANSCRIPTIONAL REGULATOR-RELATED"/>
    <property type="match status" value="1"/>
</dbReference>
<dbReference type="SUPFAM" id="SSF52172">
    <property type="entry name" value="CheY-like"/>
    <property type="match status" value="1"/>
</dbReference>
<dbReference type="InterPro" id="IPR001789">
    <property type="entry name" value="Sig_transdc_resp-reg_receiver"/>
</dbReference>
<keyword evidence="1" id="KW-0597">Phosphoprotein</keyword>